<evidence type="ECO:0000313" key="12">
    <source>
        <dbReference type="Proteomes" id="UP001296969"/>
    </source>
</evidence>
<keyword evidence="3 5" id="KW-0378">Hydrolase</keyword>
<comment type="catalytic activity">
    <reaction evidence="5 6">
        <text>Exonucleolytic cleavage in either 5'- to 3'- or 3'- to 5'-direction to yield nucleoside 5'-phosphates.</text>
        <dbReference type="EC" id="3.1.11.6"/>
    </reaction>
</comment>
<organism evidence="10 11">
    <name type="scientific">Limnobaculum xujianqingii</name>
    <dbReference type="NCBI Taxonomy" id="2738837"/>
    <lineage>
        <taxon>Bacteria</taxon>
        <taxon>Pseudomonadati</taxon>
        <taxon>Pseudomonadota</taxon>
        <taxon>Gammaproteobacteria</taxon>
        <taxon>Enterobacterales</taxon>
        <taxon>Budviciaceae</taxon>
        <taxon>Limnobaculum</taxon>
    </lineage>
</organism>
<keyword evidence="1 5" id="KW-0963">Cytoplasm</keyword>
<comment type="subcellular location">
    <subcellularLocation>
        <location evidence="5 6">Cytoplasm</location>
    </subcellularLocation>
</comment>
<name>A0A9D7AKC4_9GAMM</name>
<dbReference type="EMBL" id="JADRCQ010000005">
    <property type="protein sequence ID" value="MBK5074540.1"/>
    <property type="molecule type" value="Genomic_DNA"/>
</dbReference>
<evidence type="ECO:0000259" key="8">
    <source>
        <dbReference type="Pfam" id="PF13742"/>
    </source>
</evidence>
<dbReference type="PANTHER" id="PTHR30008:SF0">
    <property type="entry name" value="EXODEOXYRIBONUCLEASE 7 LARGE SUBUNIT"/>
    <property type="match status" value="1"/>
</dbReference>
<dbReference type="InterPro" id="IPR003753">
    <property type="entry name" value="Exonuc_VII_L"/>
</dbReference>
<evidence type="ECO:0000313" key="9">
    <source>
        <dbReference type="EMBL" id="MBK5074540.1"/>
    </source>
</evidence>
<keyword evidence="12" id="KW-1185">Reference proteome</keyword>
<sequence>MSLPSSPPIFTVSRLNQTVRQLLEMEMGQIWLSAEISNFSQPSSGHWYFTLKDDKAQVRCAMFRTANRKTTFQPQNGQQVLVRASITLYEPRGDYQLIAESMQPAGDGLLQQRFEQLKQRLSDEGLFNPARKRPLPSPATCIGIITSATGAALHDMLQILQRRDPSLPVIIYPTMVQGSEATLQIARTIELANQRNECDVLIVGRGGGSLEDLWCFNEELVARAIFNSQIPVVSAVGHETDVTIADFVADLRAPTPSAAAELISRNQPELIRRLQSQQQRLEMAMDYYLTHLRQRLTRQDSRLQQQHPQLRLSRQQTALLKLQNRLEEGMQTRLRLASRQTERLQQRLLHTQPQVKVHRCQQQLQQYQYQLQQALERQLNAARQRFSVGYSQLEAVSPLATLARGYSVTTTAEGKTLKKIKQIQTGDTLKTRLSDGWIESQISGIHSANNKS</sequence>
<dbReference type="Proteomes" id="UP000807542">
    <property type="component" value="Unassembled WGS sequence"/>
</dbReference>
<dbReference type="Pfam" id="PF13742">
    <property type="entry name" value="tRNA_anti_2"/>
    <property type="match status" value="1"/>
</dbReference>
<evidence type="ECO:0000256" key="5">
    <source>
        <dbReference type="HAMAP-Rule" id="MF_00378"/>
    </source>
</evidence>
<dbReference type="RefSeq" id="WP_228399050.1">
    <property type="nucleotide sequence ID" value="NZ_JADRCP010000005.1"/>
</dbReference>
<proteinExistence type="inferred from homology"/>
<evidence type="ECO:0000256" key="2">
    <source>
        <dbReference type="ARBA" id="ARBA00022722"/>
    </source>
</evidence>
<dbReference type="PANTHER" id="PTHR30008">
    <property type="entry name" value="EXODEOXYRIBONUCLEASE 7 LARGE SUBUNIT"/>
    <property type="match status" value="1"/>
</dbReference>
<comment type="subunit">
    <text evidence="5">Heterooligomer composed of large and small subunits.</text>
</comment>
<dbReference type="EC" id="3.1.11.6" evidence="5"/>
<keyword evidence="4 5" id="KW-0269">Exonuclease</keyword>
<dbReference type="AlphaFoldDB" id="A0A9D7AKC4"/>
<evidence type="ECO:0000256" key="6">
    <source>
        <dbReference type="RuleBase" id="RU004355"/>
    </source>
</evidence>
<dbReference type="InterPro" id="IPR020579">
    <property type="entry name" value="Exonuc_VII_lsu_C"/>
</dbReference>
<evidence type="ECO:0000313" key="11">
    <source>
        <dbReference type="Proteomes" id="UP000807542"/>
    </source>
</evidence>
<dbReference type="GO" id="GO:0003676">
    <property type="term" value="F:nucleic acid binding"/>
    <property type="evidence" value="ECO:0007669"/>
    <property type="project" value="InterPro"/>
</dbReference>
<dbReference type="GO" id="GO:0009318">
    <property type="term" value="C:exodeoxyribonuclease VII complex"/>
    <property type="evidence" value="ECO:0007669"/>
    <property type="project" value="UniProtKB-UniRule"/>
</dbReference>
<evidence type="ECO:0000256" key="1">
    <source>
        <dbReference type="ARBA" id="ARBA00022490"/>
    </source>
</evidence>
<protein>
    <recommendedName>
        <fullName evidence="5">Exodeoxyribonuclease 7 large subunit</fullName>
        <ecNumber evidence="5">3.1.11.6</ecNumber>
    </recommendedName>
    <alternativeName>
        <fullName evidence="5">Exodeoxyribonuclease VII large subunit</fullName>
        <shortName evidence="5">Exonuclease VII large subunit</shortName>
    </alternativeName>
</protein>
<dbReference type="GO" id="GO:0006308">
    <property type="term" value="P:DNA catabolic process"/>
    <property type="evidence" value="ECO:0007669"/>
    <property type="project" value="UniProtKB-UniRule"/>
</dbReference>
<dbReference type="NCBIfam" id="TIGR00237">
    <property type="entry name" value="xseA"/>
    <property type="match status" value="1"/>
</dbReference>
<comment type="similarity">
    <text evidence="5 6">Belongs to the XseA family.</text>
</comment>
<dbReference type="InterPro" id="IPR025824">
    <property type="entry name" value="OB-fold_nuc-bd_dom"/>
</dbReference>
<evidence type="ECO:0000313" key="10">
    <source>
        <dbReference type="EMBL" id="MBK5177794.1"/>
    </source>
</evidence>
<reference evidence="10 12" key="1">
    <citation type="submission" date="2020-11" db="EMBL/GenBank/DDBJ databases">
        <title>Insectihabitans protaetiae gen. nov. sp. nov. and Insectihabitans allomyrinae sp. nov., isolated from larvae of Protaetia brevitarsis seulensis and Allomyrina dichotoma, respectively.</title>
        <authorList>
            <person name="Lee S.D."/>
            <person name="Byeon Y.-S."/>
            <person name="Kim S.-M."/>
            <person name="Yang H.L."/>
            <person name="Kim I.S."/>
        </authorList>
    </citation>
    <scope>NUCLEOTIDE SEQUENCE</scope>
    <source>
        <strain evidence="10">CWB-B4</strain>
        <strain evidence="9 12">CWB-B43</strain>
    </source>
</reference>
<dbReference type="CDD" id="cd04489">
    <property type="entry name" value="ExoVII_LU_OBF"/>
    <property type="match status" value="1"/>
</dbReference>
<dbReference type="GO" id="GO:0005737">
    <property type="term" value="C:cytoplasm"/>
    <property type="evidence" value="ECO:0007669"/>
    <property type="project" value="UniProtKB-SubCell"/>
</dbReference>
<feature type="domain" description="Exonuclease VII large subunit C-terminal" evidence="7">
    <location>
        <begin position="126"/>
        <end position="440"/>
    </location>
</feature>
<evidence type="ECO:0000259" key="7">
    <source>
        <dbReference type="Pfam" id="PF02601"/>
    </source>
</evidence>
<gene>
    <name evidence="5 10" type="primary">xseA</name>
    <name evidence="10" type="ORF">I2492_15840</name>
    <name evidence="9" type="ORF">I2493_16160</name>
</gene>
<keyword evidence="2 5" id="KW-0540">Nuclease</keyword>
<comment type="function">
    <text evidence="5">Bidirectionally degrades single-stranded DNA into large acid-insoluble oligonucleotides, which are then degraded further into small acid-soluble oligonucleotides.</text>
</comment>
<evidence type="ECO:0000256" key="4">
    <source>
        <dbReference type="ARBA" id="ARBA00022839"/>
    </source>
</evidence>
<dbReference type="EMBL" id="JADRCP010000005">
    <property type="protein sequence ID" value="MBK5177794.1"/>
    <property type="molecule type" value="Genomic_DNA"/>
</dbReference>
<dbReference type="Pfam" id="PF02601">
    <property type="entry name" value="Exonuc_VII_L"/>
    <property type="match status" value="1"/>
</dbReference>
<dbReference type="HAMAP" id="MF_00378">
    <property type="entry name" value="Exonuc_7_L"/>
    <property type="match status" value="1"/>
</dbReference>
<accession>A0A9D7AKC4</accession>
<comment type="caution">
    <text evidence="10">The sequence shown here is derived from an EMBL/GenBank/DDBJ whole genome shotgun (WGS) entry which is preliminary data.</text>
</comment>
<evidence type="ECO:0000256" key="3">
    <source>
        <dbReference type="ARBA" id="ARBA00022801"/>
    </source>
</evidence>
<feature type="domain" description="OB-fold nucleic acid binding" evidence="8">
    <location>
        <begin position="10"/>
        <end position="103"/>
    </location>
</feature>
<dbReference type="Proteomes" id="UP001296969">
    <property type="component" value="Unassembled WGS sequence"/>
</dbReference>
<dbReference type="GO" id="GO:0008855">
    <property type="term" value="F:exodeoxyribonuclease VII activity"/>
    <property type="evidence" value="ECO:0007669"/>
    <property type="project" value="UniProtKB-UniRule"/>
</dbReference>